<evidence type="ECO:0000256" key="4">
    <source>
        <dbReference type="ARBA" id="ARBA00023187"/>
    </source>
</evidence>
<keyword evidence="5" id="KW-0539">Nucleus</keyword>
<dbReference type="SMART" id="SM00386">
    <property type="entry name" value="HAT"/>
    <property type="match status" value="7"/>
</dbReference>
<evidence type="ECO:0000256" key="7">
    <source>
        <dbReference type="SAM" id="MobiDB-lite"/>
    </source>
</evidence>
<gene>
    <name evidence="8" type="ORF">DSTB1V02_LOCUS2623</name>
</gene>
<evidence type="ECO:0000313" key="8">
    <source>
        <dbReference type="EMBL" id="CAD7242670.1"/>
    </source>
</evidence>
<proteinExistence type="inferred from homology"/>
<comment type="subcellular location">
    <subcellularLocation>
        <location evidence="1">Nucleus</location>
    </subcellularLocation>
</comment>
<feature type="compositionally biased region" description="Acidic residues" evidence="7">
    <location>
        <begin position="123"/>
        <end position="132"/>
    </location>
</feature>
<feature type="compositionally biased region" description="Low complexity" evidence="7">
    <location>
        <begin position="690"/>
        <end position="704"/>
    </location>
</feature>
<dbReference type="FunFam" id="1.25.40.10:FF:000091">
    <property type="entry name" value="Pre-mRNA-processing factor 39"/>
    <property type="match status" value="1"/>
</dbReference>
<feature type="compositionally biased region" description="Acidic residues" evidence="7">
    <location>
        <begin position="373"/>
        <end position="386"/>
    </location>
</feature>
<dbReference type="Pfam" id="PF23240">
    <property type="entry name" value="HAT_PRP39_N"/>
    <property type="match status" value="1"/>
</dbReference>
<sequence>MADVADVDMDDIGTAVKADDETVKDSCETHFDVSGEQGRVEDDLKVNGVQDVQNVGEVVTEMSEGVPDGGTSETASRNLSEGDKSKEDLSYEGSLKTIDNLDTEDVKSSDVDEYEKTATQSQDEAEEMEPEDEMFRKSSLLLTDRPRTSAKKLKDLEKYWKPLKEDPNDFTGWTYLLQYVDQESDVEAAEEAYDEFLRRYPYCYGYWKKYADYERRKSTKKACEEVFTRGVKAIPLSVDLWIHYLNYLKSQYGAEAAWIPHIREVFEDAVAKCGLEYRSSKLWDLYIKWEISQRNFHTVFTLYERLLQIPTVQYKQHIEAFTEFVNTHNPKDILAVDEFLELRKEVIQAFKESQGGVSPAMEETVGDDIPPGLEDEEPPPGADDESAPPTTSSVKMLKRPYFHVKPLEKAQLKVWKHYLKFETEEGSEERIHILFERCLIACALYEDFWLMYIGYLLEKNEGPEIIRDVFERACTIHLPKKININLKWSAFEEGQGNFEKALDVLQTLEGNMGPTTQVAFRCINLCRRSNQLENAEALFHKYIDYYERKQLNPEACSFILKYSRFIYRVLQDPEKAMAILRDAIIKHKDNPRIHLQAVDTLLHDYPNTEKEIVGIFDAVVQNQDFPPQFRLLFSQRRVEFLEDFGTDVSKLQAMMDAHLSLLRTLREDRKRTLDEEDKLDADQPTKRTRTSSSSSSSSRVNSKSFQPQQISTTSQQKGATVPSSQSYAYQYQTPYQHGYSYPYPYQNWNYGYNYSQGGWGGYSYYQR</sequence>
<dbReference type="Gene3D" id="1.25.40.10">
    <property type="entry name" value="Tetratricopeptide repeat domain"/>
    <property type="match status" value="2"/>
</dbReference>
<evidence type="ECO:0000256" key="3">
    <source>
        <dbReference type="ARBA" id="ARBA00022737"/>
    </source>
</evidence>
<feature type="compositionally biased region" description="Basic and acidic residues" evidence="7">
    <location>
        <begin position="80"/>
        <end position="89"/>
    </location>
</feature>
<keyword evidence="3" id="KW-0677">Repeat</keyword>
<dbReference type="AlphaFoldDB" id="A0A7R8XAE2"/>
<dbReference type="OrthoDB" id="10265668at2759"/>
<feature type="region of interest" description="Disordered" evidence="7">
    <location>
        <begin position="674"/>
        <end position="722"/>
    </location>
</feature>
<dbReference type="InterPro" id="IPR059164">
    <property type="entry name" value="HAT_PRP39_C"/>
</dbReference>
<feature type="region of interest" description="Disordered" evidence="7">
    <location>
        <begin position="55"/>
        <end position="135"/>
    </location>
</feature>
<evidence type="ECO:0000256" key="6">
    <source>
        <dbReference type="ARBA" id="ARBA00038019"/>
    </source>
</evidence>
<evidence type="ECO:0008006" key="10">
    <source>
        <dbReference type="Google" id="ProtNLM"/>
    </source>
</evidence>
<evidence type="ECO:0000256" key="2">
    <source>
        <dbReference type="ARBA" id="ARBA00022664"/>
    </source>
</evidence>
<dbReference type="EMBL" id="LR899818">
    <property type="protein sequence ID" value="CAD7242670.1"/>
    <property type="molecule type" value="Genomic_DNA"/>
</dbReference>
<keyword evidence="2" id="KW-0507">mRNA processing</keyword>
<dbReference type="EMBL" id="CAJPEV010000301">
    <property type="protein sequence ID" value="CAG0883691.1"/>
    <property type="molecule type" value="Genomic_DNA"/>
</dbReference>
<dbReference type="InterPro" id="IPR011990">
    <property type="entry name" value="TPR-like_helical_dom_sf"/>
</dbReference>
<evidence type="ECO:0000256" key="5">
    <source>
        <dbReference type="ARBA" id="ARBA00023242"/>
    </source>
</evidence>
<name>A0A7R8XAE2_9CRUS</name>
<accession>A0A7R8XAE2</accession>
<comment type="similarity">
    <text evidence="6">Belongs to the PRP39 family.</text>
</comment>
<dbReference type="GO" id="GO:0000243">
    <property type="term" value="C:commitment complex"/>
    <property type="evidence" value="ECO:0007669"/>
    <property type="project" value="TreeGrafter"/>
</dbReference>
<dbReference type="GO" id="GO:0071004">
    <property type="term" value="C:U2-type prespliceosome"/>
    <property type="evidence" value="ECO:0007669"/>
    <property type="project" value="TreeGrafter"/>
</dbReference>
<keyword evidence="9" id="KW-1185">Reference proteome</keyword>
<dbReference type="InterPro" id="IPR003107">
    <property type="entry name" value="HAT"/>
</dbReference>
<dbReference type="Proteomes" id="UP000677054">
    <property type="component" value="Unassembled WGS sequence"/>
</dbReference>
<dbReference type="PANTHER" id="PTHR17204">
    <property type="entry name" value="PRE-MRNA PROCESSING PROTEIN PRP39-RELATED"/>
    <property type="match status" value="1"/>
</dbReference>
<dbReference type="GO" id="GO:0000395">
    <property type="term" value="P:mRNA 5'-splice site recognition"/>
    <property type="evidence" value="ECO:0007669"/>
    <property type="project" value="TreeGrafter"/>
</dbReference>
<feature type="region of interest" description="Disordered" evidence="7">
    <location>
        <begin position="353"/>
        <end position="392"/>
    </location>
</feature>
<protein>
    <recommendedName>
        <fullName evidence="10">Pre-mRNA-processing factor 39</fullName>
    </recommendedName>
</protein>
<evidence type="ECO:0000313" key="9">
    <source>
        <dbReference type="Proteomes" id="UP000677054"/>
    </source>
</evidence>
<feature type="compositionally biased region" description="Polar residues" evidence="7">
    <location>
        <begin position="705"/>
        <end position="722"/>
    </location>
</feature>
<dbReference type="Pfam" id="PF23241">
    <property type="entry name" value="HAT_PRP39_C"/>
    <property type="match status" value="1"/>
</dbReference>
<dbReference type="SUPFAM" id="SSF48452">
    <property type="entry name" value="TPR-like"/>
    <property type="match status" value="1"/>
</dbReference>
<reference evidence="8" key="1">
    <citation type="submission" date="2020-11" db="EMBL/GenBank/DDBJ databases">
        <authorList>
            <person name="Tran Van P."/>
        </authorList>
    </citation>
    <scope>NUCLEOTIDE SEQUENCE</scope>
</reference>
<evidence type="ECO:0000256" key="1">
    <source>
        <dbReference type="ARBA" id="ARBA00004123"/>
    </source>
</evidence>
<feature type="compositionally biased region" description="Basic and acidic residues" evidence="7">
    <location>
        <begin position="104"/>
        <end position="116"/>
    </location>
</feature>
<dbReference type="GO" id="GO:0005685">
    <property type="term" value="C:U1 snRNP"/>
    <property type="evidence" value="ECO:0007669"/>
    <property type="project" value="TreeGrafter"/>
</dbReference>
<dbReference type="GO" id="GO:0030627">
    <property type="term" value="F:pre-mRNA 5'-splice site binding"/>
    <property type="evidence" value="ECO:0007669"/>
    <property type="project" value="TreeGrafter"/>
</dbReference>
<keyword evidence="4" id="KW-0508">mRNA splicing</keyword>
<dbReference type="PANTHER" id="PTHR17204:SF5">
    <property type="entry name" value="PRE-MRNA-PROCESSING FACTOR 39"/>
    <property type="match status" value="1"/>
</dbReference>
<organism evidence="8">
    <name type="scientific">Darwinula stevensoni</name>
    <dbReference type="NCBI Taxonomy" id="69355"/>
    <lineage>
        <taxon>Eukaryota</taxon>
        <taxon>Metazoa</taxon>
        <taxon>Ecdysozoa</taxon>
        <taxon>Arthropoda</taxon>
        <taxon>Crustacea</taxon>
        <taxon>Oligostraca</taxon>
        <taxon>Ostracoda</taxon>
        <taxon>Podocopa</taxon>
        <taxon>Podocopida</taxon>
        <taxon>Darwinulocopina</taxon>
        <taxon>Darwinuloidea</taxon>
        <taxon>Darwinulidae</taxon>
        <taxon>Darwinula</taxon>
    </lineage>
</organism>